<accession>W4JP24</accession>
<name>W4JP24_HETIT</name>
<reference evidence="1 2" key="1">
    <citation type="journal article" date="2012" name="New Phytol.">
        <title>Insight into trade-off between wood decay and parasitism from the genome of a fungal forest pathogen.</title>
        <authorList>
            <person name="Olson A."/>
            <person name="Aerts A."/>
            <person name="Asiegbu F."/>
            <person name="Belbahri L."/>
            <person name="Bouzid O."/>
            <person name="Broberg A."/>
            <person name="Canback B."/>
            <person name="Coutinho P.M."/>
            <person name="Cullen D."/>
            <person name="Dalman K."/>
            <person name="Deflorio G."/>
            <person name="van Diepen L.T."/>
            <person name="Dunand C."/>
            <person name="Duplessis S."/>
            <person name="Durling M."/>
            <person name="Gonthier P."/>
            <person name="Grimwood J."/>
            <person name="Fossdal C.G."/>
            <person name="Hansson D."/>
            <person name="Henrissat B."/>
            <person name="Hietala A."/>
            <person name="Himmelstrand K."/>
            <person name="Hoffmeister D."/>
            <person name="Hogberg N."/>
            <person name="James T.Y."/>
            <person name="Karlsson M."/>
            <person name="Kohler A."/>
            <person name="Kues U."/>
            <person name="Lee Y.H."/>
            <person name="Lin Y.C."/>
            <person name="Lind M."/>
            <person name="Lindquist E."/>
            <person name="Lombard V."/>
            <person name="Lucas S."/>
            <person name="Lunden K."/>
            <person name="Morin E."/>
            <person name="Murat C."/>
            <person name="Park J."/>
            <person name="Raffaello T."/>
            <person name="Rouze P."/>
            <person name="Salamov A."/>
            <person name="Schmutz J."/>
            <person name="Solheim H."/>
            <person name="Stahlberg J."/>
            <person name="Velez H."/>
            <person name="de Vries R.P."/>
            <person name="Wiebenga A."/>
            <person name="Woodward S."/>
            <person name="Yakovlev I."/>
            <person name="Garbelotto M."/>
            <person name="Martin F."/>
            <person name="Grigoriev I.V."/>
            <person name="Stenlid J."/>
        </authorList>
    </citation>
    <scope>NUCLEOTIDE SEQUENCE [LARGE SCALE GENOMIC DNA]</scope>
    <source>
        <strain evidence="1 2">TC 32-1</strain>
    </source>
</reference>
<dbReference type="AlphaFoldDB" id="W4JP24"/>
<protein>
    <submittedName>
        <fullName evidence="1">Uncharacterized protein</fullName>
    </submittedName>
</protein>
<evidence type="ECO:0000313" key="1">
    <source>
        <dbReference type="EMBL" id="ETW74641.1"/>
    </source>
</evidence>
<dbReference type="RefSeq" id="XP_009553137.1">
    <property type="nucleotide sequence ID" value="XM_009554842.1"/>
</dbReference>
<organism evidence="1 2">
    <name type="scientific">Heterobasidion irregulare (strain TC 32-1)</name>
    <dbReference type="NCBI Taxonomy" id="747525"/>
    <lineage>
        <taxon>Eukaryota</taxon>
        <taxon>Fungi</taxon>
        <taxon>Dikarya</taxon>
        <taxon>Basidiomycota</taxon>
        <taxon>Agaricomycotina</taxon>
        <taxon>Agaricomycetes</taxon>
        <taxon>Russulales</taxon>
        <taxon>Bondarzewiaceae</taxon>
        <taxon>Heterobasidion</taxon>
        <taxon>Heterobasidion annosum species complex</taxon>
    </lineage>
</organism>
<dbReference type="GeneID" id="20667426"/>
<sequence length="362" mass="39788">MSPSLVGFQIDPFQDLLIAVFMNTCPGDPGHSSCQVRPLSMTGGKHSSGASESSCTLLGDYEEESIIHINGDLVTILVQGLSVHQVIIVWDWKAAKLKTQLHFTQVLIFDLAFLSDYLLCVLEDRFISGTTKQAALLVYDVKSTTAEIVLHDSNFVAAFLLPDCSDDVDIEHISLQVDLVPQSSSGGLAAISLFGRYTGNGDGPAFRTLDIFVHSSFLVRCSEASYDRRRIIPWSEWGPFNTHAVSTTSSDYIEEQPISLSGLRASARSTSESIVRVYDFDPLRIGRSRGEEEIMISDSCHVPPGTWNKDGISTHLPCLVSEVELPTTLRWWNPKYGMICELGLFSAIDDPSADVGFGWFGI</sequence>
<dbReference type="KEGG" id="hir:HETIRDRAFT_153262"/>
<dbReference type="InParanoid" id="W4JP24"/>
<dbReference type="HOGENOM" id="CLU_765171_0_0_1"/>
<evidence type="ECO:0000313" key="2">
    <source>
        <dbReference type="Proteomes" id="UP000030671"/>
    </source>
</evidence>
<dbReference type="EMBL" id="KI925467">
    <property type="protein sequence ID" value="ETW74641.1"/>
    <property type="molecule type" value="Genomic_DNA"/>
</dbReference>
<gene>
    <name evidence="1" type="ORF">HETIRDRAFT_153262</name>
</gene>
<proteinExistence type="predicted"/>
<dbReference type="Proteomes" id="UP000030671">
    <property type="component" value="Unassembled WGS sequence"/>
</dbReference>
<keyword evidence="2" id="KW-1185">Reference proteome</keyword>